<dbReference type="OrthoDB" id="8640486at2"/>
<dbReference type="Proteomes" id="UP000202259">
    <property type="component" value="Chromosome"/>
</dbReference>
<evidence type="ECO:0000313" key="2">
    <source>
        <dbReference type="EMBL" id="ASP50085.1"/>
    </source>
</evidence>
<dbReference type="PANTHER" id="PTHR11941:SF54">
    <property type="entry name" value="ENOYL-COA HYDRATASE, MITOCHONDRIAL"/>
    <property type="match status" value="1"/>
</dbReference>
<dbReference type="InterPro" id="IPR029045">
    <property type="entry name" value="ClpP/crotonase-like_dom_sf"/>
</dbReference>
<dbReference type="Gene3D" id="3.90.226.10">
    <property type="entry name" value="2-enoyl-CoA Hydratase, Chain A, domain 1"/>
    <property type="match status" value="1"/>
</dbReference>
<dbReference type="Pfam" id="PF00378">
    <property type="entry name" value="ECH_1"/>
    <property type="match status" value="1"/>
</dbReference>
<evidence type="ECO:0000313" key="3">
    <source>
        <dbReference type="Proteomes" id="UP000202259"/>
    </source>
</evidence>
<dbReference type="InterPro" id="IPR001753">
    <property type="entry name" value="Enoyl-CoA_hydra/iso"/>
</dbReference>
<accession>A0A222GDX7</accession>
<keyword evidence="2" id="KW-0456">Lyase</keyword>
<gene>
    <name evidence="2" type="ORF">B5D82_17910</name>
</gene>
<evidence type="ECO:0000256" key="1">
    <source>
        <dbReference type="ARBA" id="ARBA00005254"/>
    </source>
</evidence>
<proteinExistence type="inferred from homology"/>
<dbReference type="SUPFAM" id="SSF52096">
    <property type="entry name" value="ClpP/crotonase"/>
    <property type="match status" value="1"/>
</dbReference>
<name>A0A222GDX7_9GAMM</name>
<sequence>MVELVDLEINEKIATITLKNGKVNAISHQVINELNDALDQAESAGAVVILTGQTGMFSAGFDLKTMTASSESAVALVTAGSILSRRMLSFPFPIIGACTGHAIAKGAFLLLSCDHRIGSLGKFKIGLNEVTIGMTMHQAGIEIARNRLPSNYLTRSVINAELFSPETAVAAGFLDTLVEPEELLATAKALATHMQTLNMKAHHGTKLKERKEILAALDAAIELDAAMVISL</sequence>
<dbReference type="GO" id="GO:0006635">
    <property type="term" value="P:fatty acid beta-oxidation"/>
    <property type="evidence" value="ECO:0007669"/>
    <property type="project" value="TreeGrafter"/>
</dbReference>
<comment type="similarity">
    <text evidence="1">Belongs to the enoyl-CoA hydratase/isomerase family.</text>
</comment>
<dbReference type="RefSeq" id="WP_081154605.1">
    <property type="nucleotide sequence ID" value="NZ_CP020465.1"/>
</dbReference>
<dbReference type="NCBIfam" id="NF004858">
    <property type="entry name" value="PRK06213.1"/>
    <property type="match status" value="1"/>
</dbReference>
<dbReference type="CDD" id="cd06558">
    <property type="entry name" value="crotonase-like"/>
    <property type="match status" value="1"/>
</dbReference>
<dbReference type="GO" id="GO:0004300">
    <property type="term" value="F:enoyl-CoA hydratase activity"/>
    <property type="evidence" value="ECO:0007669"/>
    <property type="project" value="UniProtKB-EC"/>
</dbReference>
<dbReference type="EC" id="4.2.1.17" evidence="2"/>
<protein>
    <submittedName>
        <fullName evidence="2">Enoyl-CoA hydratase</fullName>
        <ecNumber evidence="2">4.2.1.17</ecNumber>
    </submittedName>
</protein>
<dbReference type="KEGG" id="cber:B5D82_17910"/>
<organism evidence="2 3">
    <name type="scientific">Cognaticolwellia beringensis</name>
    <dbReference type="NCBI Taxonomy" id="1967665"/>
    <lineage>
        <taxon>Bacteria</taxon>
        <taxon>Pseudomonadati</taxon>
        <taxon>Pseudomonadota</taxon>
        <taxon>Gammaproteobacteria</taxon>
        <taxon>Alteromonadales</taxon>
        <taxon>Colwelliaceae</taxon>
        <taxon>Cognaticolwellia</taxon>
    </lineage>
</organism>
<keyword evidence="3" id="KW-1185">Reference proteome</keyword>
<dbReference type="AlphaFoldDB" id="A0A222GDX7"/>
<dbReference type="EMBL" id="CP020465">
    <property type="protein sequence ID" value="ASP50085.1"/>
    <property type="molecule type" value="Genomic_DNA"/>
</dbReference>
<reference evidence="2 3" key="1">
    <citation type="submission" date="2017-08" db="EMBL/GenBank/DDBJ databases">
        <title>Complete genome of Colwellia sp. NB097-1, a psychrophile bacterium ioslated from Bering Sea.</title>
        <authorList>
            <person name="Chen X."/>
        </authorList>
    </citation>
    <scope>NUCLEOTIDE SEQUENCE [LARGE SCALE GENOMIC DNA]</scope>
    <source>
        <strain evidence="2 3">NB097-1</strain>
    </source>
</reference>
<dbReference type="PANTHER" id="PTHR11941">
    <property type="entry name" value="ENOYL-COA HYDRATASE-RELATED"/>
    <property type="match status" value="1"/>
</dbReference>